<feature type="transmembrane region" description="Helical" evidence="8">
    <location>
        <begin position="214"/>
        <end position="232"/>
    </location>
</feature>
<comment type="subcellular location">
    <subcellularLocation>
        <location evidence="1">Cell membrane</location>
        <topology evidence="1">Multi-pass membrane protein</topology>
    </subcellularLocation>
</comment>
<feature type="domain" description="ABC transmembrane type-1" evidence="9">
    <location>
        <begin position="207"/>
        <end position="292"/>
    </location>
</feature>
<evidence type="ECO:0000313" key="11">
    <source>
        <dbReference type="Proteomes" id="UP001595528"/>
    </source>
</evidence>
<keyword evidence="5 8" id="KW-0812">Transmembrane</keyword>
<evidence type="ECO:0000256" key="3">
    <source>
        <dbReference type="ARBA" id="ARBA00022448"/>
    </source>
</evidence>
<protein>
    <submittedName>
        <fullName evidence="10">AEC family transporter</fullName>
    </submittedName>
</protein>
<dbReference type="EMBL" id="JBHRTR010000019">
    <property type="protein sequence ID" value="MFC3226971.1"/>
    <property type="molecule type" value="Genomic_DNA"/>
</dbReference>
<feature type="transmembrane region" description="Helical" evidence="8">
    <location>
        <begin position="180"/>
        <end position="202"/>
    </location>
</feature>
<reference evidence="11" key="1">
    <citation type="journal article" date="2019" name="Int. J. Syst. Evol. Microbiol.">
        <title>The Global Catalogue of Microorganisms (GCM) 10K type strain sequencing project: providing services to taxonomists for standard genome sequencing and annotation.</title>
        <authorList>
            <consortium name="The Broad Institute Genomics Platform"/>
            <consortium name="The Broad Institute Genome Sequencing Center for Infectious Disease"/>
            <person name="Wu L."/>
            <person name="Ma J."/>
        </authorList>
    </citation>
    <scope>NUCLEOTIDE SEQUENCE [LARGE SCALE GENOMIC DNA]</scope>
    <source>
        <strain evidence="11">KCTC 42964</strain>
    </source>
</reference>
<evidence type="ECO:0000256" key="8">
    <source>
        <dbReference type="SAM" id="Phobius"/>
    </source>
</evidence>
<keyword evidence="4" id="KW-1003">Cell membrane</keyword>
<feature type="transmembrane region" description="Helical" evidence="8">
    <location>
        <begin position="238"/>
        <end position="258"/>
    </location>
</feature>
<feature type="transmembrane region" description="Helical" evidence="8">
    <location>
        <begin position="148"/>
        <end position="168"/>
    </location>
</feature>
<feature type="transmembrane region" description="Helical" evidence="8">
    <location>
        <begin position="37"/>
        <end position="54"/>
    </location>
</feature>
<evidence type="ECO:0000256" key="4">
    <source>
        <dbReference type="ARBA" id="ARBA00022475"/>
    </source>
</evidence>
<gene>
    <name evidence="10" type="ORF">ACFOGJ_07010</name>
</gene>
<evidence type="ECO:0000256" key="1">
    <source>
        <dbReference type="ARBA" id="ARBA00004651"/>
    </source>
</evidence>
<feature type="transmembrane region" description="Helical" evidence="8">
    <location>
        <begin position="267"/>
        <end position="291"/>
    </location>
</feature>
<organism evidence="10 11">
    <name type="scientific">Marinibaculum pumilum</name>
    <dbReference type="NCBI Taxonomy" id="1766165"/>
    <lineage>
        <taxon>Bacteria</taxon>
        <taxon>Pseudomonadati</taxon>
        <taxon>Pseudomonadota</taxon>
        <taxon>Alphaproteobacteria</taxon>
        <taxon>Rhodospirillales</taxon>
        <taxon>Rhodospirillaceae</taxon>
        <taxon>Marinibaculum</taxon>
    </lineage>
</organism>
<keyword evidence="6 8" id="KW-1133">Transmembrane helix</keyword>
<accession>A0ABV7KXW6</accession>
<dbReference type="PROSITE" id="PS50928">
    <property type="entry name" value="ABC_TM1"/>
    <property type="match status" value="1"/>
</dbReference>
<keyword evidence="3" id="KW-0813">Transport</keyword>
<evidence type="ECO:0000256" key="2">
    <source>
        <dbReference type="ARBA" id="ARBA00010145"/>
    </source>
</evidence>
<dbReference type="InterPro" id="IPR038770">
    <property type="entry name" value="Na+/solute_symporter_sf"/>
</dbReference>
<evidence type="ECO:0000256" key="6">
    <source>
        <dbReference type="ARBA" id="ARBA00022989"/>
    </source>
</evidence>
<dbReference type="InterPro" id="IPR000515">
    <property type="entry name" value="MetI-like"/>
</dbReference>
<evidence type="ECO:0000313" key="10">
    <source>
        <dbReference type="EMBL" id="MFC3226971.1"/>
    </source>
</evidence>
<feature type="transmembrane region" description="Helical" evidence="8">
    <location>
        <begin position="107"/>
        <end position="128"/>
    </location>
</feature>
<dbReference type="InterPro" id="IPR004776">
    <property type="entry name" value="Mem_transp_PIN-like"/>
</dbReference>
<dbReference type="RefSeq" id="WP_379899130.1">
    <property type="nucleotide sequence ID" value="NZ_JBHRTR010000019.1"/>
</dbReference>
<dbReference type="PANTHER" id="PTHR36838">
    <property type="entry name" value="AUXIN EFFLUX CARRIER FAMILY PROTEIN"/>
    <property type="match status" value="1"/>
</dbReference>
<dbReference type="PANTHER" id="PTHR36838:SF1">
    <property type="entry name" value="SLR1864 PROTEIN"/>
    <property type="match status" value="1"/>
</dbReference>
<comment type="similarity">
    <text evidence="2">Belongs to the auxin efflux carrier (TC 2.A.69) family.</text>
</comment>
<feature type="transmembrane region" description="Helical" evidence="8">
    <location>
        <begin position="66"/>
        <end position="87"/>
    </location>
</feature>
<sequence length="292" mass="30647">MIWALLEVLAPVVLTAGLGFTWTRVGAGFDTDMVTRLVLWLGAPCLIFESLTRYDLPLLLLAEQAAAAIAVCALVGATAWALAWSAGWPLASFVPPVLFPNAGNLGLPLALFAFGDEALGLAVPYFAVTSMLQHTLGQRIAAGKGRGWRALLTPNVFAIGAAVLVVASDVTVPRFLGNTIALVGDLTIPLMLLALGVSLGSLQVRRLGTSLRIAVLRLVLGLAAGLAVAWLFGLEGTARSVLILLSAMPVAVFTYLFAARYGRDSDLVAGAVVLSTLISFATLPLLLWYLLP</sequence>
<dbReference type="Gene3D" id="1.20.1530.20">
    <property type="match status" value="1"/>
</dbReference>
<dbReference type="Pfam" id="PF03547">
    <property type="entry name" value="Mem_trans"/>
    <property type="match status" value="1"/>
</dbReference>
<evidence type="ECO:0000259" key="9">
    <source>
        <dbReference type="PROSITE" id="PS50928"/>
    </source>
</evidence>
<comment type="caution">
    <text evidence="10">The sequence shown here is derived from an EMBL/GenBank/DDBJ whole genome shotgun (WGS) entry which is preliminary data.</text>
</comment>
<evidence type="ECO:0000256" key="5">
    <source>
        <dbReference type="ARBA" id="ARBA00022692"/>
    </source>
</evidence>
<proteinExistence type="inferred from homology"/>
<keyword evidence="7 8" id="KW-0472">Membrane</keyword>
<name>A0ABV7KXW6_9PROT</name>
<keyword evidence="11" id="KW-1185">Reference proteome</keyword>
<evidence type="ECO:0000256" key="7">
    <source>
        <dbReference type="ARBA" id="ARBA00023136"/>
    </source>
</evidence>
<dbReference type="Proteomes" id="UP001595528">
    <property type="component" value="Unassembled WGS sequence"/>
</dbReference>